<dbReference type="EMBL" id="KZ293663">
    <property type="protein sequence ID" value="PBK90967.1"/>
    <property type="molecule type" value="Genomic_DNA"/>
</dbReference>
<dbReference type="InParanoid" id="A0A2H3DPG8"/>
<dbReference type="AlphaFoldDB" id="A0A2H3DPG8"/>
<proteinExistence type="predicted"/>
<keyword evidence="2" id="KW-1185">Reference proteome</keyword>
<evidence type="ECO:0008006" key="3">
    <source>
        <dbReference type="Google" id="ProtNLM"/>
    </source>
</evidence>
<organism evidence="1 2">
    <name type="scientific">Armillaria gallica</name>
    <name type="common">Bulbous honey fungus</name>
    <name type="synonym">Armillaria bulbosa</name>
    <dbReference type="NCBI Taxonomy" id="47427"/>
    <lineage>
        <taxon>Eukaryota</taxon>
        <taxon>Fungi</taxon>
        <taxon>Dikarya</taxon>
        <taxon>Basidiomycota</taxon>
        <taxon>Agaricomycotina</taxon>
        <taxon>Agaricomycetes</taxon>
        <taxon>Agaricomycetidae</taxon>
        <taxon>Agaricales</taxon>
        <taxon>Marasmiineae</taxon>
        <taxon>Physalacriaceae</taxon>
        <taxon>Armillaria</taxon>
    </lineage>
</organism>
<evidence type="ECO:0000313" key="2">
    <source>
        <dbReference type="Proteomes" id="UP000217790"/>
    </source>
</evidence>
<accession>A0A2H3DPG8</accession>
<protein>
    <recommendedName>
        <fullName evidence="3">HAT C-terminal dimerisation domain-containing protein</fullName>
    </recommendedName>
</protein>
<name>A0A2H3DPG8_ARMGA</name>
<evidence type="ECO:0000313" key="1">
    <source>
        <dbReference type="EMBL" id="PBK90967.1"/>
    </source>
</evidence>
<reference evidence="2" key="1">
    <citation type="journal article" date="2017" name="Nat. Ecol. Evol.">
        <title>Genome expansion and lineage-specific genetic innovations in the forest pathogenic fungi Armillaria.</title>
        <authorList>
            <person name="Sipos G."/>
            <person name="Prasanna A.N."/>
            <person name="Walter M.C."/>
            <person name="O'Connor E."/>
            <person name="Balint B."/>
            <person name="Krizsan K."/>
            <person name="Kiss B."/>
            <person name="Hess J."/>
            <person name="Varga T."/>
            <person name="Slot J."/>
            <person name="Riley R."/>
            <person name="Boka B."/>
            <person name="Rigling D."/>
            <person name="Barry K."/>
            <person name="Lee J."/>
            <person name="Mihaltcheva S."/>
            <person name="LaButti K."/>
            <person name="Lipzen A."/>
            <person name="Waldron R."/>
            <person name="Moloney N.M."/>
            <person name="Sperisen C."/>
            <person name="Kredics L."/>
            <person name="Vagvoelgyi C."/>
            <person name="Patrignani A."/>
            <person name="Fitzpatrick D."/>
            <person name="Nagy I."/>
            <person name="Doyle S."/>
            <person name="Anderson J.B."/>
            <person name="Grigoriev I.V."/>
            <person name="Gueldener U."/>
            <person name="Muensterkoetter M."/>
            <person name="Nagy L.G."/>
        </authorList>
    </citation>
    <scope>NUCLEOTIDE SEQUENCE [LARGE SCALE GENOMIC DNA]</scope>
    <source>
        <strain evidence="2">Ar21-2</strain>
    </source>
</reference>
<dbReference type="OrthoDB" id="3262464at2759"/>
<gene>
    <name evidence="1" type="ORF">ARMGADRAFT_1082211</name>
</gene>
<sequence>MTLHPQGLEAEVNAYLTDVKSSNDIVKYWQDNQHIYLTIFKLTMNILPIEGTSVPLPELMETLQMLKFSLKQGQFLNFTTGMSKEDEVAVLEAMLTAEDSIPKDVEAY</sequence>
<dbReference type="Proteomes" id="UP000217790">
    <property type="component" value="Unassembled WGS sequence"/>
</dbReference>